<keyword evidence="8" id="KW-1185">Reference proteome</keyword>
<dbReference type="Proteomes" id="UP000326865">
    <property type="component" value="Unassembled WGS sequence"/>
</dbReference>
<dbReference type="RefSeq" id="WP_152119813.1">
    <property type="nucleotide sequence ID" value="NZ_QJOW01000002.1"/>
</dbReference>
<dbReference type="AlphaFoldDB" id="A0A5N5UB61"/>
<dbReference type="InterPro" id="IPR058394">
    <property type="entry name" value="DUF8081"/>
</dbReference>
<evidence type="ECO:0000256" key="1">
    <source>
        <dbReference type="SAM" id="MobiDB-lite"/>
    </source>
</evidence>
<evidence type="ECO:0000313" key="6">
    <source>
        <dbReference type="Proteomes" id="UP000326207"/>
    </source>
</evidence>
<accession>A0A5N5UEM0</accession>
<dbReference type="Pfam" id="PF26297">
    <property type="entry name" value="DUF8081"/>
    <property type="match status" value="1"/>
</dbReference>
<evidence type="ECO:0000313" key="4">
    <source>
        <dbReference type="EMBL" id="KAB7516930.1"/>
    </source>
</evidence>
<name>A0A5N5UB61_9EURY</name>
<proteinExistence type="predicted"/>
<reference evidence="6 7" key="1">
    <citation type="submission" date="2019-10" db="EMBL/GenBank/DDBJ databases">
        <title>Unraveling microbial dark matter from salterns through culturing: the case of the genus Halosegnis.</title>
        <authorList>
            <person name="Duran-Viseras A."/>
            <person name="Andrei A.-S."/>
            <person name="Vera-Gargallo B."/>
            <person name="Ghai R."/>
            <person name="Sanchez-Porro C."/>
            <person name="Ventosa A."/>
        </authorList>
    </citation>
    <scope>NUCLEOTIDE SEQUENCE [LARGE SCALE GENOMIC DNA]</scope>
    <source>
        <strain evidence="4 7">F17-44</strain>
        <strain evidence="3 8">F18-79</strain>
        <strain evidence="5 6">F19-13</strain>
    </source>
</reference>
<dbReference type="Proteomes" id="UP000326207">
    <property type="component" value="Unassembled WGS sequence"/>
</dbReference>
<organism evidence="3 8">
    <name type="scientific">Halosegnis rubeus</name>
    <dbReference type="NCBI Taxonomy" id="2212850"/>
    <lineage>
        <taxon>Archaea</taxon>
        <taxon>Methanobacteriati</taxon>
        <taxon>Methanobacteriota</taxon>
        <taxon>Stenosarchaea group</taxon>
        <taxon>Halobacteria</taxon>
        <taxon>Halobacteriales</taxon>
        <taxon>Natronomonadaceae</taxon>
        <taxon>Halosegnis</taxon>
    </lineage>
</organism>
<accession>A0A5N5UND8</accession>
<feature type="domain" description="DUF8081" evidence="2">
    <location>
        <begin position="6"/>
        <end position="73"/>
    </location>
</feature>
<dbReference type="EMBL" id="QMDY01000001">
    <property type="protein sequence ID" value="KAB7519942.1"/>
    <property type="molecule type" value="Genomic_DNA"/>
</dbReference>
<evidence type="ECO:0000313" key="7">
    <source>
        <dbReference type="Proteomes" id="UP000326302"/>
    </source>
</evidence>
<evidence type="ECO:0000313" key="8">
    <source>
        <dbReference type="Proteomes" id="UP000326865"/>
    </source>
</evidence>
<evidence type="ECO:0000313" key="5">
    <source>
        <dbReference type="EMBL" id="KAB7519942.1"/>
    </source>
</evidence>
<dbReference type="OrthoDB" id="291179at2157"/>
<evidence type="ECO:0000313" key="3">
    <source>
        <dbReference type="EMBL" id="KAB7515856.1"/>
    </source>
</evidence>
<comment type="caution">
    <text evidence="3">The sequence shown here is derived from an EMBL/GenBank/DDBJ whole genome shotgun (WGS) entry which is preliminary data.</text>
</comment>
<gene>
    <name evidence="3" type="ORF">DM867_01560</name>
    <name evidence="4" type="ORF">DMP03_06085</name>
    <name evidence="5" type="ORF">DP108_01445</name>
</gene>
<evidence type="ECO:0000259" key="2">
    <source>
        <dbReference type="Pfam" id="PF26297"/>
    </source>
</evidence>
<accession>A0A5N5UB61</accession>
<sequence length="95" mass="10678">MSDDEYLVEIKRSARKVSPDAGRWVRAHGTRRAFATKALAAQWARIMSPPERTVWVQDAAPWDESDVDGYVVGGRRVSPRRDPDPGEQESLANVE</sequence>
<dbReference type="EMBL" id="QJOW01000002">
    <property type="protein sequence ID" value="KAB7516930.1"/>
    <property type="molecule type" value="Genomic_DNA"/>
</dbReference>
<dbReference type="EMBL" id="QKKZ01000001">
    <property type="protein sequence ID" value="KAB7515856.1"/>
    <property type="molecule type" value="Genomic_DNA"/>
</dbReference>
<feature type="region of interest" description="Disordered" evidence="1">
    <location>
        <begin position="67"/>
        <end position="95"/>
    </location>
</feature>
<protein>
    <recommendedName>
        <fullName evidence="2">DUF8081 domain-containing protein</fullName>
    </recommendedName>
</protein>
<dbReference type="Proteomes" id="UP000326302">
    <property type="component" value="Unassembled WGS sequence"/>
</dbReference>